<dbReference type="Proteomes" id="UP000821845">
    <property type="component" value="Chromosome 4"/>
</dbReference>
<name>A0ACB7SK46_HYAAI</name>
<sequence length="80" mass="8896">MQLDTQASVSVMARKLFKQIFAGVSAQASSVTQCSYCGELSQVEGQAQVNFRFGIRGQPLPLYNQWFVTDPDSSPTVRHR</sequence>
<keyword evidence="2" id="KW-1185">Reference proteome</keyword>
<gene>
    <name evidence="1" type="ORF">HPB50_011631</name>
</gene>
<dbReference type="EMBL" id="CM023484">
    <property type="protein sequence ID" value="KAH6933039.1"/>
    <property type="molecule type" value="Genomic_DNA"/>
</dbReference>
<comment type="caution">
    <text evidence="1">The sequence shown here is derived from an EMBL/GenBank/DDBJ whole genome shotgun (WGS) entry which is preliminary data.</text>
</comment>
<accession>A0ACB7SK46</accession>
<protein>
    <submittedName>
        <fullName evidence="1">Uncharacterized protein</fullName>
    </submittedName>
</protein>
<proteinExistence type="predicted"/>
<reference evidence="1" key="1">
    <citation type="submission" date="2020-05" db="EMBL/GenBank/DDBJ databases">
        <title>Large-scale comparative analyses of tick genomes elucidate their genetic diversity and vector capacities.</title>
        <authorList>
            <person name="Jia N."/>
            <person name="Wang J."/>
            <person name="Shi W."/>
            <person name="Du L."/>
            <person name="Sun Y."/>
            <person name="Zhan W."/>
            <person name="Jiang J."/>
            <person name="Wang Q."/>
            <person name="Zhang B."/>
            <person name="Ji P."/>
            <person name="Sakyi L.B."/>
            <person name="Cui X."/>
            <person name="Yuan T."/>
            <person name="Jiang B."/>
            <person name="Yang W."/>
            <person name="Lam T.T.-Y."/>
            <person name="Chang Q."/>
            <person name="Ding S."/>
            <person name="Wang X."/>
            <person name="Zhu J."/>
            <person name="Ruan X."/>
            <person name="Zhao L."/>
            <person name="Wei J."/>
            <person name="Que T."/>
            <person name="Du C."/>
            <person name="Cheng J."/>
            <person name="Dai P."/>
            <person name="Han X."/>
            <person name="Huang E."/>
            <person name="Gao Y."/>
            <person name="Liu J."/>
            <person name="Shao H."/>
            <person name="Ye R."/>
            <person name="Li L."/>
            <person name="Wei W."/>
            <person name="Wang X."/>
            <person name="Wang C."/>
            <person name="Yang T."/>
            <person name="Huo Q."/>
            <person name="Li W."/>
            <person name="Guo W."/>
            <person name="Chen H."/>
            <person name="Zhou L."/>
            <person name="Ni X."/>
            <person name="Tian J."/>
            <person name="Zhou Y."/>
            <person name="Sheng Y."/>
            <person name="Liu T."/>
            <person name="Pan Y."/>
            <person name="Xia L."/>
            <person name="Li J."/>
            <person name="Zhao F."/>
            <person name="Cao W."/>
        </authorList>
    </citation>
    <scope>NUCLEOTIDE SEQUENCE</scope>
    <source>
        <strain evidence="1">Hyas-2018</strain>
    </source>
</reference>
<organism evidence="1 2">
    <name type="scientific">Hyalomma asiaticum</name>
    <name type="common">Tick</name>
    <dbReference type="NCBI Taxonomy" id="266040"/>
    <lineage>
        <taxon>Eukaryota</taxon>
        <taxon>Metazoa</taxon>
        <taxon>Ecdysozoa</taxon>
        <taxon>Arthropoda</taxon>
        <taxon>Chelicerata</taxon>
        <taxon>Arachnida</taxon>
        <taxon>Acari</taxon>
        <taxon>Parasitiformes</taxon>
        <taxon>Ixodida</taxon>
        <taxon>Ixodoidea</taxon>
        <taxon>Ixodidae</taxon>
        <taxon>Hyalomminae</taxon>
        <taxon>Hyalomma</taxon>
    </lineage>
</organism>
<evidence type="ECO:0000313" key="1">
    <source>
        <dbReference type="EMBL" id="KAH6933039.1"/>
    </source>
</evidence>
<evidence type="ECO:0000313" key="2">
    <source>
        <dbReference type="Proteomes" id="UP000821845"/>
    </source>
</evidence>